<dbReference type="Proteomes" id="UP000561726">
    <property type="component" value="Unassembled WGS sequence"/>
</dbReference>
<gene>
    <name evidence="2" type="ORF">BJ997_003717</name>
    <name evidence="1" type="ORF">GY21_08790</name>
</gene>
<evidence type="ECO:0000313" key="3">
    <source>
        <dbReference type="Proteomes" id="UP000029864"/>
    </source>
</evidence>
<evidence type="ECO:0000313" key="1">
    <source>
        <dbReference type="EMBL" id="KGJ76928.1"/>
    </source>
</evidence>
<protein>
    <submittedName>
        <fullName evidence="1">Uncharacterized protein</fullName>
    </submittedName>
</protein>
<evidence type="ECO:0000313" key="4">
    <source>
        <dbReference type="Proteomes" id="UP000561726"/>
    </source>
</evidence>
<proteinExistence type="predicted"/>
<reference evidence="2 4" key="2">
    <citation type="submission" date="2020-08" db="EMBL/GenBank/DDBJ databases">
        <title>Sequencing the genomes of 1000 actinobacteria strains.</title>
        <authorList>
            <person name="Klenk H.-P."/>
        </authorList>
    </citation>
    <scope>NUCLEOTIDE SEQUENCE [LARGE SCALE GENOMIC DNA]</scope>
    <source>
        <strain evidence="2 4">DSM 21065</strain>
    </source>
</reference>
<dbReference type="AlphaFoldDB" id="A0A099JHF6"/>
<reference evidence="1 3" key="1">
    <citation type="submission" date="2014-08" db="EMBL/GenBank/DDBJ databases">
        <authorList>
            <person name="Sisinthy S."/>
        </authorList>
    </citation>
    <scope>NUCLEOTIDE SEQUENCE [LARGE SCALE GENOMIC DNA]</scope>
    <source>
        <strain evidence="1 3">RuG17</strain>
    </source>
</reference>
<dbReference type="EMBL" id="JPXF01000030">
    <property type="protein sequence ID" value="KGJ76928.1"/>
    <property type="molecule type" value="Genomic_DNA"/>
</dbReference>
<dbReference type="RefSeq" id="WP_035836358.1">
    <property type="nucleotide sequence ID" value="NZ_JACHBQ010000001.1"/>
</dbReference>
<name>A0A099JHF6_9MICO</name>
<dbReference type="OrthoDB" id="2629129at2"/>
<dbReference type="Proteomes" id="UP000029864">
    <property type="component" value="Unassembled WGS sequence"/>
</dbReference>
<keyword evidence="3" id="KW-1185">Reference proteome</keyword>
<comment type="caution">
    <text evidence="1">The sequence shown here is derived from an EMBL/GenBank/DDBJ whole genome shotgun (WGS) entry which is preliminary data.</text>
</comment>
<accession>A0A099JHF6</accession>
<evidence type="ECO:0000313" key="2">
    <source>
        <dbReference type="EMBL" id="MBB5643169.1"/>
    </source>
</evidence>
<dbReference type="EMBL" id="JACHBQ010000001">
    <property type="protein sequence ID" value="MBB5643169.1"/>
    <property type="molecule type" value="Genomic_DNA"/>
</dbReference>
<organism evidence="1 3">
    <name type="scientific">Cryobacterium roopkundense</name>
    <dbReference type="NCBI Taxonomy" id="1001240"/>
    <lineage>
        <taxon>Bacteria</taxon>
        <taxon>Bacillati</taxon>
        <taxon>Actinomycetota</taxon>
        <taxon>Actinomycetes</taxon>
        <taxon>Micrococcales</taxon>
        <taxon>Microbacteriaceae</taxon>
        <taxon>Cryobacterium</taxon>
    </lineage>
</organism>
<sequence>MTDNLDGERFAVPSTTITPADLVYPARGADPDLLPALILIPDDYRRPASSGNAEAVKWTQFQGRWFFEGLPPTVQLYPRPGINAQQAFDHLRVIQGCFGSQHEHKVAAVAWLASRWFTGYDFEGVAPNDAL</sequence>